<evidence type="ECO:0000313" key="4">
    <source>
        <dbReference type="Proteomes" id="UP000608071"/>
    </source>
</evidence>
<protein>
    <submittedName>
        <fullName evidence="3">Cobalamin biosynthesis protein CbiX</fullName>
    </submittedName>
</protein>
<dbReference type="Proteomes" id="UP000608071">
    <property type="component" value="Unassembled WGS sequence"/>
</dbReference>
<sequence>MKQGVLIISHGSKDAGWTELVDDAVGQLTLMQPALVEASFLENVEGRGIQDGIDRLEAAGVTDILAIPLFVSAGSTHVDEIGYALGAKPSPEKETDLAPFRISARLHFGSPLHDDPLLADMVWDKVKSFSEDLSREVILLIGHGSRHDGFLQRWEQGLGTLAERVQMVSGVAKADYALLNPDQVKDRASYWREQGFRVIAVPVFLSAGYFTNVVIPKRLDGVEVVYSGEQTLLPHPLLHTWIERQVAAMQQDVISPS</sequence>
<accession>A0ABR8T2T8</accession>
<dbReference type="PANTHER" id="PTHR33542">
    <property type="entry name" value="SIROHYDROCHLORIN FERROCHELATASE, CHLOROPLASTIC"/>
    <property type="match status" value="1"/>
</dbReference>
<keyword evidence="4" id="KW-1185">Reference proteome</keyword>
<evidence type="ECO:0000313" key="3">
    <source>
        <dbReference type="EMBL" id="MBD7970072.1"/>
    </source>
</evidence>
<organism evidence="3 4">
    <name type="scientific">Paenibacillus gallinarum</name>
    <dbReference type="NCBI Taxonomy" id="2762232"/>
    <lineage>
        <taxon>Bacteria</taxon>
        <taxon>Bacillati</taxon>
        <taxon>Bacillota</taxon>
        <taxon>Bacilli</taxon>
        <taxon>Bacillales</taxon>
        <taxon>Paenibacillaceae</taxon>
        <taxon>Paenibacillus</taxon>
    </lineage>
</organism>
<evidence type="ECO:0000256" key="2">
    <source>
        <dbReference type="ARBA" id="ARBA00023239"/>
    </source>
</evidence>
<name>A0ABR8T2T8_9BACL</name>
<dbReference type="PANTHER" id="PTHR33542:SF3">
    <property type="entry name" value="SIROHYDROCHLORIN FERROCHELATASE, CHLOROPLASTIC"/>
    <property type="match status" value="1"/>
</dbReference>
<dbReference type="EMBL" id="JACSQL010000010">
    <property type="protein sequence ID" value="MBD7970072.1"/>
    <property type="molecule type" value="Genomic_DNA"/>
</dbReference>
<proteinExistence type="predicted"/>
<reference evidence="3 4" key="1">
    <citation type="submission" date="2020-08" db="EMBL/GenBank/DDBJ databases">
        <title>A Genomic Blueprint of the Chicken Gut Microbiome.</title>
        <authorList>
            <person name="Gilroy R."/>
            <person name="Ravi A."/>
            <person name="Getino M."/>
            <person name="Pursley I."/>
            <person name="Horton D.L."/>
            <person name="Alikhan N.-F."/>
            <person name="Baker D."/>
            <person name="Gharbi K."/>
            <person name="Hall N."/>
            <person name="Watson M."/>
            <person name="Adriaenssens E.M."/>
            <person name="Foster-Nyarko E."/>
            <person name="Jarju S."/>
            <person name="Secka A."/>
            <person name="Antonio M."/>
            <person name="Oren A."/>
            <person name="Chaudhuri R."/>
            <person name="La Ragione R.M."/>
            <person name="Hildebrand F."/>
            <person name="Pallen M.J."/>
        </authorList>
    </citation>
    <scope>NUCLEOTIDE SEQUENCE [LARGE SCALE GENOMIC DNA]</scope>
    <source>
        <strain evidence="3 4">Sa2BVA9</strain>
    </source>
</reference>
<gene>
    <name evidence="3" type="ORF">H9647_18585</name>
</gene>
<evidence type="ECO:0000256" key="1">
    <source>
        <dbReference type="ARBA" id="ARBA00022723"/>
    </source>
</evidence>
<dbReference type="RefSeq" id="WP_191802784.1">
    <property type="nucleotide sequence ID" value="NZ_JACSQL010000010.1"/>
</dbReference>
<comment type="caution">
    <text evidence="3">The sequence shown here is derived from an EMBL/GenBank/DDBJ whole genome shotgun (WGS) entry which is preliminary data.</text>
</comment>
<dbReference type="InterPro" id="IPR050963">
    <property type="entry name" value="Sirohydro_Cobaltochel/CbiX"/>
</dbReference>
<dbReference type="InterPro" id="IPR002762">
    <property type="entry name" value="CbiX-like"/>
</dbReference>
<dbReference type="SUPFAM" id="SSF53800">
    <property type="entry name" value="Chelatase"/>
    <property type="match status" value="2"/>
</dbReference>
<dbReference type="Gene3D" id="3.40.50.1400">
    <property type="match status" value="2"/>
</dbReference>
<keyword evidence="2" id="KW-0456">Lyase</keyword>
<dbReference type="Pfam" id="PF01903">
    <property type="entry name" value="CbiX"/>
    <property type="match status" value="2"/>
</dbReference>
<keyword evidence="1" id="KW-0479">Metal-binding</keyword>